<gene>
    <name evidence="1" type="ORF">M9Y10_006631</name>
</gene>
<protein>
    <submittedName>
        <fullName evidence="1">Uncharacterized protein</fullName>
    </submittedName>
</protein>
<evidence type="ECO:0000313" key="2">
    <source>
        <dbReference type="Proteomes" id="UP001470230"/>
    </source>
</evidence>
<accession>A0ABR2JEQ6</accession>
<reference evidence="1 2" key="1">
    <citation type="submission" date="2024-04" db="EMBL/GenBank/DDBJ databases">
        <title>Tritrichomonas musculus Genome.</title>
        <authorList>
            <person name="Alves-Ferreira E."/>
            <person name="Grigg M."/>
            <person name="Lorenzi H."/>
            <person name="Galac M."/>
        </authorList>
    </citation>
    <scope>NUCLEOTIDE SEQUENCE [LARGE SCALE GENOMIC DNA]</scope>
    <source>
        <strain evidence="1 2">EAF2021</strain>
    </source>
</reference>
<dbReference type="EMBL" id="JAPFFF010000012">
    <property type="protein sequence ID" value="KAK8876424.1"/>
    <property type="molecule type" value="Genomic_DNA"/>
</dbReference>
<comment type="caution">
    <text evidence="1">The sequence shown here is derived from an EMBL/GenBank/DDBJ whole genome shotgun (WGS) entry which is preliminary data.</text>
</comment>
<keyword evidence="2" id="KW-1185">Reference proteome</keyword>
<name>A0ABR2JEQ6_9EUKA</name>
<sequence length="142" mass="17188">MTQSQPLAYRSITKFVDIIRKYVKQNHSIYPISANLYFEGKDSFNNKYKQLCIKPIFIELFTVSDKKLYIKNKEILEIYEKQLCVSFNESVKRSLPKNKSKQFILNVNFEIQEYNEFNIQLLDRYFSSRTSNKRKYFVIFYI</sequence>
<proteinExistence type="predicted"/>
<dbReference type="Proteomes" id="UP001470230">
    <property type="component" value="Unassembled WGS sequence"/>
</dbReference>
<organism evidence="1 2">
    <name type="scientific">Tritrichomonas musculus</name>
    <dbReference type="NCBI Taxonomy" id="1915356"/>
    <lineage>
        <taxon>Eukaryota</taxon>
        <taxon>Metamonada</taxon>
        <taxon>Parabasalia</taxon>
        <taxon>Tritrichomonadida</taxon>
        <taxon>Tritrichomonadidae</taxon>
        <taxon>Tritrichomonas</taxon>
    </lineage>
</organism>
<evidence type="ECO:0000313" key="1">
    <source>
        <dbReference type="EMBL" id="KAK8876424.1"/>
    </source>
</evidence>